<gene>
    <name evidence="2" type="ORF">NMOB1V02_LOCUS6690</name>
</gene>
<protein>
    <recommendedName>
        <fullName evidence="1">Methyltransferase type 11 domain-containing protein</fullName>
    </recommendedName>
</protein>
<keyword evidence="3" id="KW-1185">Reference proteome</keyword>
<dbReference type="Gene3D" id="3.40.50.150">
    <property type="entry name" value="Vaccinia Virus protein VP39"/>
    <property type="match status" value="1"/>
</dbReference>
<feature type="domain" description="Methyltransferase type 11" evidence="1">
    <location>
        <begin position="66"/>
        <end position="150"/>
    </location>
</feature>
<dbReference type="GO" id="GO:0008757">
    <property type="term" value="F:S-adenosylmethionine-dependent methyltransferase activity"/>
    <property type="evidence" value="ECO:0007669"/>
    <property type="project" value="InterPro"/>
</dbReference>
<dbReference type="Proteomes" id="UP000678499">
    <property type="component" value="Unassembled WGS sequence"/>
</dbReference>
<dbReference type="InterPro" id="IPR013216">
    <property type="entry name" value="Methyltransf_11"/>
</dbReference>
<dbReference type="EMBL" id="OA883471">
    <property type="protein sequence ID" value="CAD7279003.1"/>
    <property type="molecule type" value="Genomic_DNA"/>
</dbReference>
<dbReference type="InterPro" id="IPR029063">
    <property type="entry name" value="SAM-dependent_MTases_sf"/>
</dbReference>
<proteinExistence type="predicted"/>
<dbReference type="EMBL" id="CAJPEX010001434">
    <property type="protein sequence ID" value="CAG0919155.1"/>
    <property type="molecule type" value="Genomic_DNA"/>
</dbReference>
<dbReference type="PANTHER" id="PTHR43861:SF1">
    <property type="entry name" value="TRANS-ACONITATE 2-METHYLTRANSFERASE"/>
    <property type="match status" value="1"/>
</dbReference>
<name>A0A7R9BP80_9CRUS</name>
<accession>A0A7R9BP80</accession>
<organism evidence="2">
    <name type="scientific">Notodromas monacha</name>
    <dbReference type="NCBI Taxonomy" id="399045"/>
    <lineage>
        <taxon>Eukaryota</taxon>
        <taxon>Metazoa</taxon>
        <taxon>Ecdysozoa</taxon>
        <taxon>Arthropoda</taxon>
        <taxon>Crustacea</taxon>
        <taxon>Oligostraca</taxon>
        <taxon>Ostracoda</taxon>
        <taxon>Podocopa</taxon>
        <taxon>Podocopida</taxon>
        <taxon>Cypridocopina</taxon>
        <taxon>Cypridoidea</taxon>
        <taxon>Cyprididae</taxon>
        <taxon>Notodromas</taxon>
    </lineage>
</organism>
<dbReference type="AlphaFoldDB" id="A0A7R9BP80"/>
<dbReference type="CDD" id="cd02440">
    <property type="entry name" value="AdoMet_MTases"/>
    <property type="match status" value="1"/>
</dbReference>
<dbReference type="PANTHER" id="PTHR43861">
    <property type="entry name" value="TRANS-ACONITATE 2-METHYLTRANSFERASE-RELATED"/>
    <property type="match status" value="1"/>
</dbReference>
<dbReference type="OrthoDB" id="66144at2759"/>
<evidence type="ECO:0000259" key="1">
    <source>
        <dbReference type="Pfam" id="PF08241"/>
    </source>
</evidence>
<dbReference type="SUPFAM" id="SSF53335">
    <property type="entry name" value="S-adenosyl-L-methionine-dependent methyltransferases"/>
    <property type="match status" value="1"/>
</dbReference>
<evidence type="ECO:0000313" key="2">
    <source>
        <dbReference type="EMBL" id="CAD7279003.1"/>
    </source>
</evidence>
<reference evidence="2" key="1">
    <citation type="submission" date="2020-11" db="EMBL/GenBank/DDBJ databases">
        <authorList>
            <person name="Tran Van P."/>
        </authorList>
    </citation>
    <scope>NUCLEOTIDE SEQUENCE</scope>
</reference>
<evidence type="ECO:0000313" key="3">
    <source>
        <dbReference type="Proteomes" id="UP000678499"/>
    </source>
</evidence>
<dbReference type="Pfam" id="PF08241">
    <property type="entry name" value="Methyltransf_11"/>
    <property type="match status" value="1"/>
</dbReference>
<sequence length="280" mass="30841">MAPAAAASPSALSDPNLFLSASSKVMGDVAVVMDEFGSHLKIRPHDRVLFLNSRVGNYAKSFIAPLLPSEAEMIGVEMNPTMVDYARKNFGGPNIGYVHLAPDRLGDLKEMYPSGFSHIVSFLSLQWIREYKTVLEQLQPLLRGGGVLFCSLFENAPQFDIFESLRSDPVIGPVVKNPPVAMGLFVGKSDPVKIFTNDLKEAGFKPEVVQSLLRLLVFPTINSLDRFQRAMNPFQGFVPENVNEKIVSSIFEKMKSAVTTYPTGEVSAKYTILHCVAKKV</sequence>